<feature type="domain" description="Methyltransferase type 11" evidence="4">
    <location>
        <begin position="47"/>
        <end position="145"/>
    </location>
</feature>
<evidence type="ECO:0000256" key="2">
    <source>
        <dbReference type="ARBA" id="ARBA00022679"/>
    </source>
</evidence>
<dbReference type="Gene3D" id="3.40.50.150">
    <property type="entry name" value="Vaccinia Virus protein VP39"/>
    <property type="match status" value="1"/>
</dbReference>
<organism evidence="5 6">
    <name type="scientific">Achromobacter spanius</name>
    <dbReference type="NCBI Taxonomy" id="217203"/>
    <lineage>
        <taxon>Bacteria</taxon>
        <taxon>Pseudomonadati</taxon>
        <taxon>Pseudomonadota</taxon>
        <taxon>Betaproteobacteria</taxon>
        <taxon>Burkholderiales</taxon>
        <taxon>Alcaligenaceae</taxon>
        <taxon>Achromobacter</taxon>
    </lineage>
</organism>
<dbReference type="SUPFAM" id="SSF53335">
    <property type="entry name" value="S-adenosyl-L-methionine-dependent methyltransferases"/>
    <property type="match status" value="1"/>
</dbReference>
<dbReference type="InterPro" id="IPR029063">
    <property type="entry name" value="SAM-dependent_MTases_sf"/>
</dbReference>
<evidence type="ECO:0000256" key="1">
    <source>
        <dbReference type="ARBA" id="ARBA00022603"/>
    </source>
</evidence>
<sequence length="246" mass="27042">MTQNIYDTAEFFEAYSQMARSVHGLDGAPEWPALRALIPPLQSRRVVDLGCGFGWFCRWAQAQGASEILGLDVSQNMLDRARGGTPASAAAGGIVYQRADLEQLQLPPAAYDLAYSSLTLHYIERLAELFATVHQALVPGGHFVFSAEHPIYTAPASPAFVQDASGRRIWPLNQYAVQGPRTTDWLAKGVIKQHRTLGAYLNLLIQTGFTIAHVQEWAPTQEQLAAQPALAEERDRPMMVLVAATR</sequence>
<keyword evidence="3" id="KW-0949">S-adenosyl-L-methionine</keyword>
<dbReference type="GO" id="GO:0032259">
    <property type="term" value="P:methylation"/>
    <property type="evidence" value="ECO:0007669"/>
    <property type="project" value="UniProtKB-KW"/>
</dbReference>
<protein>
    <submittedName>
        <fullName evidence="5">SAM-dependent methyltransferase</fullName>
    </submittedName>
</protein>
<proteinExistence type="predicted"/>
<dbReference type="AlphaFoldDB" id="A0A2S5GW30"/>
<dbReference type="PANTHER" id="PTHR43464">
    <property type="entry name" value="METHYLTRANSFERASE"/>
    <property type="match status" value="1"/>
</dbReference>
<comment type="caution">
    <text evidence="5">The sequence shown here is derived from an EMBL/GenBank/DDBJ whole genome shotgun (WGS) entry which is preliminary data.</text>
</comment>
<name>A0A2S5GW30_9BURK</name>
<gene>
    <name evidence="5" type="ORF">C4E15_04475</name>
</gene>
<dbReference type="Pfam" id="PF08241">
    <property type="entry name" value="Methyltransf_11"/>
    <property type="match status" value="1"/>
</dbReference>
<dbReference type="CDD" id="cd02440">
    <property type="entry name" value="AdoMet_MTases"/>
    <property type="match status" value="1"/>
</dbReference>
<evidence type="ECO:0000313" key="6">
    <source>
        <dbReference type="Proteomes" id="UP000239990"/>
    </source>
</evidence>
<evidence type="ECO:0000256" key="3">
    <source>
        <dbReference type="ARBA" id="ARBA00022691"/>
    </source>
</evidence>
<accession>A0A2S5GW30</accession>
<dbReference type="PANTHER" id="PTHR43464:SF19">
    <property type="entry name" value="UBIQUINONE BIOSYNTHESIS O-METHYLTRANSFERASE, MITOCHONDRIAL"/>
    <property type="match status" value="1"/>
</dbReference>
<evidence type="ECO:0000313" key="5">
    <source>
        <dbReference type="EMBL" id="PPA77292.1"/>
    </source>
</evidence>
<evidence type="ECO:0000259" key="4">
    <source>
        <dbReference type="Pfam" id="PF08241"/>
    </source>
</evidence>
<dbReference type="InterPro" id="IPR013216">
    <property type="entry name" value="Methyltransf_11"/>
</dbReference>
<dbReference type="RefSeq" id="WP_104142506.1">
    <property type="nucleotide sequence ID" value="NZ_PREU01000002.1"/>
</dbReference>
<keyword evidence="1 5" id="KW-0489">Methyltransferase</keyword>
<dbReference type="OrthoDB" id="9791837at2"/>
<keyword evidence="2 5" id="KW-0808">Transferase</keyword>
<dbReference type="GO" id="GO:0008757">
    <property type="term" value="F:S-adenosylmethionine-dependent methyltransferase activity"/>
    <property type="evidence" value="ECO:0007669"/>
    <property type="project" value="InterPro"/>
</dbReference>
<dbReference type="EMBL" id="PREU01000002">
    <property type="protein sequence ID" value="PPA77292.1"/>
    <property type="molecule type" value="Genomic_DNA"/>
</dbReference>
<reference evidence="5 6" key="1">
    <citation type="submission" date="2018-02" db="EMBL/GenBank/DDBJ databases">
        <title>Draft Genome of Achromobacter spanius stain 6.</title>
        <authorList>
            <person name="Gunasekera T.S."/>
            <person name="Radwan O."/>
            <person name="Ruiz O.N."/>
        </authorList>
    </citation>
    <scope>NUCLEOTIDE SEQUENCE [LARGE SCALE GENOMIC DNA]</scope>
    <source>
        <strain evidence="5 6">6</strain>
    </source>
</reference>
<dbReference type="Proteomes" id="UP000239990">
    <property type="component" value="Unassembled WGS sequence"/>
</dbReference>